<dbReference type="AlphaFoldDB" id="A0AAD0W8F1"/>
<proteinExistence type="predicted"/>
<dbReference type="KEGG" id="crz:D1345_05775"/>
<dbReference type="InterPro" id="IPR035069">
    <property type="entry name" value="TTHA1013/TTHA0281-like"/>
</dbReference>
<dbReference type="CDD" id="cd22231">
    <property type="entry name" value="RHH_NikR_HicB-like"/>
    <property type="match status" value="1"/>
</dbReference>
<dbReference type="EMBL" id="CP031968">
    <property type="protein sequence ID" value="AXT45713.1"/>
    <property type="molecule type" value="Genomic_DNA"/>
</dbReference>
<dbReference type="PANTHER" id="PTHR34504">
    <property type="entry name" value="ANTITOXIN HICB"/>
    <property type="match status" value="1"/>
</dbReference>
<dbReference type="Gene3D" id="3.30.160.250">
    <property type="match status" value="1"/>
</dbReference>
<evidence type="ECO:0000313" key="3">
    <source>
        <dbReference type="Proteomes" id="UP000259465"/>
    </source>
</evidence>
<sequence length="136" mass="14892">MYYPIAVEPGDDQHAYGVIVPDLPGCFSAGDTLDEAIRNAREAIELHLEGLVEDLDVIPLASSAQAHVGKPEFAGHLWALVDVDITRYLGKATKINVTLPANLLHRIDEYVASHPEYDSRSGFLAKTALEKLLCRP</sequence>
<dbReference type="Pfam" id="PF15919">
    <property type="entry name" value="HicB_lk_antitox"/>
    <property type="match status" value="1"/>
</dbReference>
<organism evidence="2 3">
    <name type="scientific">Chromobacterium rhizoryzae</name>
    <dbReference type="NCBI Taxonomy" id="1778675"/>
    <lineage>
        <taxon>Bacteria</taxon>
        <taxon>Pseudomonadati</taxon>
        <taxon>Pseudomonadota</taxon>
        <taxon>Betaproteobacteria</taxon>
        <taxon>Neisseriales</taxon>
        <taxon>Chromobacteriaceae</taxon>
        <taxon>Chromobacterium</taxon>
    </lineage>
</organism>
<reference evidence="2 3" key="1">
    <citation type="submission" date="2018-08" db="EMBL/GenBank/DDBJ databases">
        <title>Complete genome sequence of JP2-74.</title>
        <authorList>
            <person name="Wu L."/>
        </authorList>
    </citation>
    <scope>NUCLEOTIDE SEQUENCE [LARGE SCALE GENOMIC DNA]</scope>
    <source>
        <strain evidence="2 3">JP2-74</strain>
    </source>
</reference>
<accession>A0AAD0W8F1</accession>
<dbReference type="RefSeq" id="WP_107731681.1">
    <property type="nucleotide sequence ID" value="NZ_CP031968.1"/>
</dbReference>
<dbReference type="InterPro" id="IPR031807">
    <property type="entry name" value="HicB-like"/>
</dbReference>
<gene>
    <name evidence="2" type="ORF">D1345_05775</name>
</gene>
<dbReference type="SUPFAM" id="SSF143100">
    <property type="entry name" value="TTHA1013/TTHA0281-like"/>
    <property type="match status" value="1"/>
</dbReference>
<dbReference type="Proteomes" id="UP000259465">
    <property type="component" value="Chromosome"/>
</dbReference>
<dbReference type="InterPro" id="IPR051404">
    <property type="entry name" value="TA_system_antitoxin"/>
</dbReference>
<protein>
    <submittedName>
        <fullName evidence="2">Type II toxin-antitoxin system HicB family antitoxin</fullName>
    </submittedName>
</protein>
<evidence type="ECO:0000259" key="1">
    <source>
        <dbReference type="Pfam" id="PF15919"/>
    </source>
</evidence>
<keyword evidence="3" id="KW-1185">Reference proteome</keyword>
<name>A0AAD0W8F1_9NEIS</name>
<evidence type="ECO:0000313" key="2">
    <source>
        <dbReference type="EMBL" id="AXT45713.1"/>
    </source>
</evidence>
<dbReference type="PANTHER" id="PTHR34504:SF2">
    <property type="entry name" value="UPF0150 PROTEIN SSL0259"/>
    <property type="match status" value="1"/>
</dbReference>
<feature type="domain" description="HicB-like antitoxin of toxin-antitoxin system" evidence="1">
    <location>
        <begin position="3"/>
        <end position="128"/>
    </location>
</feature>